<proteinExistence type="predicted"/>
<organism evidence="2 3">
    <name type="scientific">Dendrothele bispora (strain CBS 962.96)</name>
    <dbReference type="NCBI Taxonomy" id="1314807"/>
    <lineage>
        <taxon>Eukaryota</taxon>
        <taxon>Fungi</taxon>
        <taxon>Dikarya</taxon>
        <taxon>Basidiomycota</taxon>
        <taxon>Agaricomycotina</taxon>
        <taxon>Agaricomycetes</taxon>
        <taxon>Agaricomycetidae</taxon>
        <taxon>Agaricales</taxon>
        <taxon>Agaricales incertae sedis</taxon>
        <taxon>Dendrothele</taxon>
    </lineage>
</organism>
<evidence type="ECO:0000313" key="2">
    <source>
        <dbReference type="EMBL" id="THU94744.1"/>
    </source>
</evidence>
<gene>
    <name evidence="2" type="ORF">K435DRAFT_860211</name>
</gene>
<reference evidence="2 3" key="1">
    <citation type="journal article" date="2019" name="Nat. Ecol. Evol.">
        <title>Megaphylogeny resolves global patterns of mushroom evolution.</title>
        <authorList>
            <person name="Varga T."/>
            <person name="Krizsan K."/>
            <person name="Foldi C."/>
            <person name="Dima B."/>
            <person name="Sanchez-Garcia M."/>
            <person name="Sanchez-Ramirez S."/>
            <person name="Szollosi G.J."/>
            <person name="Szarkandi J.G."/>
            <person name="Papp V."/>
            <person name="Albert L."/>
            <person name="Andreopoulos W."/>
            <person name="Angelini C."/>
            <person name="Antonin V."/>
            <person name="Barry K.W."/>
            <person name="Bougher N.L."/>
            <person name="Buchanan P."/>
            <person name="Buyck B."/>
            <person name="Bense V."/>
            <person name="Catcheside P."/>
            <person name="Chovatia M."/>
            <person name="Cooper J."/>
            <person name="Damon W."/>
            <person name="Desjardin D."/>
            <person name="Finy P."/>
            <person name="Geml J."/>
            <person name="Haridas S."/>
            <person name="Hughes K."/>
            <person name="Justo A."/>
            <person name="Karasinski D."/>
            <person name="Kautmanova I."/>
            <person name="Kiss B."/>
            <person name="Kocsube S."/>
            <person name="Kotiranta H."/>
            <person name="LaButti K.M."/>
            <person name="Lechner B.E."/>
            <person name="Liimatainen K."/>
            <person name="Lipzen A."/>
            <person name="Lukacs Z."/>
            <person name="Mihaltcheva S."/>
            <person name="Morgado L.N."/>
            <person name="Niskanen T."/>
            <person name="Noordeloos M.E."/>
            <person name="Ohm R.A."/>
            <person name="Ortiz-Santana B."/>
            <person name="Ovrebo C."/>
            <person name="Racz N."/>
            <person name="Riley R."/>
            <person name="Savchenko A."/>
            <person name="Shiryaev A."/>
            <person name="Soop K."/>
            <person name="Spirin V."/>
            <person name="Szebenyi C."/>
            <person name="Tomsovsky M."/>
            <person name="Tulloss R.E."/>
            <person name="Uehling J."/>
            <person name="Grigoriev I.V."/>
            <person name="Vagvolgyi C."/>
            <person name="Papp T."/>
            <person name="Martin F.M."/>
            <person name="Miettinen O."/>
            <person name="Hibbett D.S."/>
            <person name="Nagy L.G."/>
        </authorList>
    </citation>
    <scope>NUCLEOTIDE SEQUENCE [LARGE SCALE GENOMIC DNA]</scope>
    <source>
        <strain evidence="2 3">CBS 962.96</strain>
    </source>
</reference>
<dbReference type="AlphaFoldDB" id="A0A4S8LYG0"/>
<feature type="region of interest" description="Disordered" evidence="1">
    <location>
        <begin position="55"/>
        <end position="81"/>
    </location>
</feature>
<sequence>MLQVPKVQLTDLNSPAIQFRPRTVFVGNPRSTLPSSDRLWAPSSNLIHHRILHISSQQPSRTGSPRQLNTPPPSTARYQPPRPDFVCATLVHIFDLEPDTYQGVVIFDRHFNEKAWDPCELQPCPNRYNPYTPVIHEADRSWAIAINRSQDDYIQGHLQHIAQPVPQRLTFPPAGLSASGSQPPEPPEQPAQPPADPPAGSSSQENPLTSVVNPPKEPTPPPAQPSTHPSRNPSR</sequence>
<feature type="compositionally biased region" description="Polar residues" evidence="1">
    <location>
        <begin position="55"/>
        <end position="69"/>
    </location>
</feature>
<feature type="compositionally biased region" description="Pro residues" evidence="1">
    <location>
        <begin position="215"/>
        <end position="224"/>
    </location>
</feature>
<accession>A0A4S8LYG0</accession>
<evidence type="ECO:0000256" key="1">
    <source>
        <dbReference type="SAM" id="MobiDB-lite"/>
    </source>
</evidence>
<name>A0A4S8LYG0_DENBC</name>
<evidence type="ECO:0000313" key="3">
    <source>
        <dbReference type="Proteomes" id="UP000297245"/>
    </source>
</evidence>
<feature type="region of interest" description="Disordered" evidence="1">
    <location>
        <begin position="168"/>
        <end position="235"/>
    </location>
</feature>
<feature type="compositionally biased region" description="Pro residues" evidence="1">
    <location>
        <begin position="183"/>
        <end position="197"/>
    </location>
</feature>
<dbReference type="EMBL" id="ML179216">
    <property type="protein sequence ID" value="THU94744.1"/>
    <property type="molecule type" value="Genomic_DNA"/>
</dbReference>
<protein>
    <submittedName>
        <fullName evidence="2">Uncharacterized protein</fullName>
    </submittedName>
</protein>
<dbReference type="Proteomes" id="UP000297245">
    <property type="component" value="Unassembled WGS sequence"/>
</dbReference>
<keyword evidence="3" id="KW-1185">Reference proteome</keyword>